<evidence type="ECO:0000313" key="1">
    <source>
        <dbReference type="EMBL" id="MEU2122399.1"/>
    </source>
</evidence>
<gene>
    <name evidence="1" type="ORF">ABZ507_11280</name>
</gene>
<protein>
    <recommendedName>
        <fullName evidence="3">Polymerase nucleotidyl transferase domain-containing protein</fullName>
    </recommendedName>
</protein>
<sequence length="258" mass="28205">MLTLDPTEVLARLDFASSAVAVYASGSAVEGFAHAESDIDLYAIVPEYTSAESATQYLWLPAMRDPVNIRIIEAEDCRWDVEEWTTSHFETVLDHISRAGRSGRFGALSDDEAEFACRLCTGTAVIGADAFEELRARMLDSGLREALKIRDWMTANAALEDAAGLLESGDLESATISIRIAASHTGNALVLDSGYLSSRAKDKWIVRRMRRALDSTVNDRLVPIILGGPAEGADGRRAIARDLRTCRALLETVVVRWS</sequence>
<keyword evidence="2" id="KW-1185">Reference proteome</keyword>
<dbReference type="EMBL" id="JBEYBR010000022">
    <property type="protein sequence ID" value="MEU2122399.1"/>
    <property type="molecule type" value="Genomic_DNA"/>
</dbReference>
<organism evidence="1 2">
    <name type="scientific">Nocardia niwae</name>
    <dbReference type="NCBI Taxonomy" id="626084"/>
    <lineage>
        <taxon>Bacteria</taxon>
        <taxon>Bacillati</taxon>
        <taxon>Actinomycetota</taxon>
        <taxon>Actinomycetes</taxon>
        <taxon>Mycobacteriales</taxon>
        <taxon>Nocardiaceae</taxon>
        <taxon>Nocardia</taxon>
    </lineage>
</organism>
<reference evidence="1 2" key="1">
    <citation type="submission" date="2024-06" db="EMBL/GenBank/DDBJ databases">
        <title>The Natural Products Discovery Center: Release of the First 8490 Sequenced Strains for Exploring Actinobacteria Biosynthetic Diversity.</title>
        <authorList>
            <person name="Kalkreuter E."/>
            <person name="Kautsar S.A."/>
            <person name="Yang D."/>
            <person name="Bader C.D."/>
            <person name="Teijaro C.N."/>
            <person name="Fluegel L."/>
            <person name="Davis C.M."/>
            <person name="Simpson J.R."/>
            <person name="Lauterbach L."/>
            <person name="Steele A.D."/>
            <person name="Gui C."/>
            <person name="Meng S."/>
            <person name="Li G."/>
            <person name="Viehrig K."/>
            <person name="Ye F."/>
            <person name="Su P."/>
            <person name="Kiefer A.F."/>
            <person name="Nichols A."/>
            <person name="Cepeda A.J."/>
            <person name="Yan W."/>
            <person name="Fan B."/>
            <person name="Jiang Y."/>
            <person name="Adhikari A."/>
            <person name="Zheng C.-J."/>
            <person name="Schuster L."/>
            <person name="Cowan T.M."/>
            <person name="Smanski M.J."/>
            <person name="Chevrette M.G."/>
            <person name="De Carvalho L.P.S."/>
            <person name="Shen B."/>
        </authorList>
    </citation>
    <scope>NUCLEOTIDE SEQUENCE [LARGE SCALE GENOMIC DNA]</scope>
    <source>
        <strain evidence="1 2">NPDC019434</strain>
    </source>
</reference>
<dbReference type="Proteomes" id="UP001550535">
    <property type="component" value="Unassembled WGS sequence"/>
</dbReference>
<dbReference type="SUPFAM" id="SSF81301">
    <property type="entry name" value="Nucleotidyltransferase"/>
    <property type="match status" value="1"/>
</dbReference>
<dbReference type="RefSeq" id="WP_169812937.1">
    <property type="nucleotide sequence ID" value="NZ_JBEYBM010000007.1"/>
</dbReference>
<name>A0ABV2X925_9NOCA</name>
<evidence type="ECO:0008006" key="3">
    <source>
        <dbReference type="Google" id="ProtNLM"/>
    </source>
</evidence>
<dbReference type="InterPro" id="IPR043519">
    <property type="entry name" value="NT_sf"/>
</dbReference>
<proteinExistence type="predicted"/>
<accession>A0ABV2X925</accession>
<evidence type="ECO:0000313" key="2">
    <source>
        <dbReference type="Proteomes" id="UP001550535"/>
    </source>
</evidence>
<comment type="caution">
    <text evidence="1">The sequence shown here is derived from an EMBL/GenBank/DDBJ whole genome shotgun (WGS) entry which is preliminary data.</text>
</comment>